<organism evidence="1 2">
    <name type="scientific">Roseibium hamelinense</name>
    <dbReference type="NCBI Taxonomy" id="150831"/>
    <lineage>
        <taxon>Bacteria</taxon>
        <taxon>Pseudomonadati</taxon>
        <taxon>Pseudomonadota</taxon>
        <taxon>Alphaproteobacteria</taxon>
        <taxon>Hyphomicrobiales</taxon>
        <taxon>Stappiaceae</taxon>
        <taxon>Roseibium</taxon>
    </lineage>
</organism>
<sequence>MRYAIYFATERSAPLMELGNAWLGRDPFNGKSIRQPHIEGFSHAEIEKMTSNPSRYGFHGTLKAPFELEVGQTEAALAQACRDFASRITPFELKALTVSEIGGFLALVPAGDEAELSAFASSCVRYFEPFRAPLSEEDLIRRRQSTLTKAQDKNLVQWGYPYIFDEFRFHMTLSNKIEHDNDRADLKMAALRHFDSVLAGPVPVTSFGLYFEENRGAPFRVHTIFQLTGADMPSVAAQQLFEEQA</sequence>
<gene>
    <name evidence="1" type="ORF">JM93_03887</name>
</gene>
<dbReference type="Pfam" id="PF06299">
    <property type="entry name" value="DUF1045"/>
    <property type="match status" value="1"/>
</dbReference>
<evidence type="ECO:0000313" key="2">
    <source>
        <dbReference type="Proteomes" id="UP000320593"/>
    </source>
</evidence>
<dbReference type="Proteomes" id="UP000320593">
    <property type="component" value="Unassembled WGS sequence"/>
</dbReference>
<dbReference type="AlphaFoldDB" id="A0A562SLT6"/>
<dbReference type="OrthoDB" id="4954742at2"/>
<dbReference type="InterPro" id="IPR009389">
    <property type="entry name" value="DUF1045"/>
</dbReference>
<evidence type="ECO:0000313" key="1">
    <source>
        <dbReference type="EMBL" id="TWI81924.1"/>
    </source>
</evidence>
<dbReference type="EMBL" id="VLLF01000010">
    <property type="protein sequence ID" value="TWI81924.1"/>
    <property type="molecule type" value="Genomic_DNA"/>
</dbReference>
<accession>A0A562SLT6</accession>
<dbReference type="NCBIfam" id="TIGR03223">
    <property type="entry name" value="Phn_opern_protn"/>
    <property type="match status" value="1"/>
</dbReference>
<reference evidence="1 2" key="1">
    <citation type="submission" date="2019-07" db="EMBL/GenBank/DDBJ databases">
        <title>Genomic Encyclopedia of Archaeal and Bacterial Type Strains, Phase II (KMG-II): from individual species to whole genera.</title>
        <authorList>
            <person name="Goeker M."/>
        </authorList>
    </citation>
    <scope>NUCLEOTIDE SEQUENCE [LARGE SCALE GENOMIC DNA]</scope>
    <source>
        <strain evidence="1 2">ATCC BAA-252</strain>
    </source>
</reference>
<protein>
    <submittedName>
        <fullName evidence="1">Putative phosphonate metabolism protein</fullName>
    </submittedName>
</protein>
<comment type="caution">
    <text evidence="1">The sequence shown here is derived from an EMBL/GenBank/DDBJ whole genome shotgun (WGS) entry which is preliminary data.</text>
</comment>
<name>A0A562SLT6_9HYPH</name>
<keyword evidence="2" id="KW-1185">Reference proteome</keyword>
<proteinExistence type="predicted"/>
<dbReference type="Gene3D" id="3.90.1140.10">
    <property type="entry name" value="Cyclic phosphodiesterase"/>
    <property type="match status" value="1"/>
</dbReference>
<dbReference type="PIRSF" id="PIRSF033328">
    <property type="entry name" value="Phest_Mll4975"/>
    <property type="match status" value="1"/>
</dbReference>
<dbReference type="RefSeq" id="WP_145346568.1">
    <property type="nucleotide sequence ID" value="NZ_SMLY01000072.1"/>
</dbReference>